<dbReference type="InterPro" id="IPR001878">
    <property type="entry name" value="Znf_CCHC"/>
</dbReference>
<name>A0A0L6VNC8_9BASI</name>
<dbReference type="GO" id="GO:0003676">
    <property type="term" value="F:nucleic acid binding"/>
    <property type="evidence" value="ECO:0007669"/>
    <property type="project" value="InterPro"/>
</dbReference>
<dbReference type="SUPFAM" id="SSF57756">
    <property type="entry name" value="Retrovirus zinc finger-like domains"/>
    <property type="match status" value="1"/>
</dbReference>
<evidence type="ECO:0000259" key="4">
    <source>
        <dbReference type="PROSITE" id="PS50158"/>
    </source>
</evidence>
<reference evidence="5 6" key="1">
    <citation type="submission" date="2015-08" db="EMBL/GenBank/DDBJ databases">
        <title>Next Generation Sequencing and Analysis of the Genome of Puccinia sorghi L Schw, the Causal Agent of Maize Common Rust.</title>
        <authorList>
            <person name="Rochi L."/>
            <person name="Burguener G."/>
            <person name="Darino M."/>
            <person name="Turjanski A."/>
            <person name="Kreff E."/>
            <person name="Dieguez M.J."/>
            <person name="Sacco F."/>
        </authorList>
    </citation>
    <scope>NUCLEOTIDE SEQUENCE [LARGE SCALE GENOMIC DNA]</scope>
    <source>
        <strain evidence="5 6">RO10H11247</strain>
    </source>
</reference>
<proteinExistence type="predicted"/>
<feature type="region of interest" description="Disordered" evidence="3">
    <location>
        <begin position="1"/>
        <end position="23"/>
    </location>
</feature>
<keyword evidence="1" id="KW-0507">mRNA processing</keyword>
<feature type="compositionally biased region" description="Pro residues" evidence="3">
    <location>
        <begin position="8"/>
        <end position="22"/>
    </location>
</feature>
<feature type="domain" description="CCHC-type" evidence="4">
    <location>
        <begin position="120"/>
        <end position="133"/>
    </location>
</feature>
<protein>
    <recommendedName>
        <fullName evidence="4">CCHC-type domain-containing protein</fullName>
    </recommendedName>
</protein>
<evidence type="ECO:0000313" key="5">
    <source>
        <dbReference type="EMBL" id="KNZ62276.1"/>
    </source>
</evidence>
<keyword evidence="2" id="KW-0863">Zinc-finger</keyword>
<dbReference type="GO" id="GO:0008270">
    <property type="term" value="F:zinc ion binding"/>
    <property type="evidence" value="ECO:0007669"/>
    <property type="project" value="UniProtKB-KW"/>
</dbReference>
<dbReference type="VEuPathDB" id="FungiDB:VP01_1291g2"/>
<gene>
    <name evidence="5" type="ORF">VP01_1291g2</name>
</gene>
<keyword evidence="2" id="KW-0479">Metal-binding</keyword>
<dbReference type="EMBL" id="LAVV01003243">
    <property type="protein sequence ID" value="KNZ62276.1"/>
    <property type="molecule type" value="Genomic_DNA"/>
</dbReference>
<dbReference type="InterPro" id="IPR036875">
    <property type="entry name" value="Znf_CCHC_sf"/>
</dbReference>
<accession>A0A0L6VNC8</accession>
<evidence type="ECO:0000256" key="3">
    <source>
        <dbReference type="SAM" id="MobiDB-lite"/>
    </source>
</evidence>
<dbReference type="PROSITE" id="PS50158">
    <property type="entry name" value="ZF_CCHC"/>
    <property type="match status" value="1"/>
</dbReference>
<dbReference type="GO" id="GO:0006397">
    <property type="term" value="P:mRNA processing"/>
    <property type="evidence" value="ECO:0007669"/>
    <property type="project" value="UniProtKB-KW"/>
</dbReference>
<dbReference type="AlphaFoldDB" id="A0A0L6VNC8"/>
<sequence length="169" mass="18097">MPARAPETGPPSNSPPALPPTPVESRLFRLTKAKDTPHRVCQEITQVEGKLMSGSADNPVVINQIQHQTGRGQFQHISKGKRPENPGKTLTFGTKALASALAFKGRKPSSSLMAKRGSDCNYCGRTGHWASTCNKLSSDLQSGKLDVTQLTAKAVPTGPSNQRPSQVRV</sequence>
<dbReference type="OrthoDB" id="2506627at2759"/>
<evidence type="ECO:0000256" key="2">
    <source>
        <dbReference type="PROSITE-ProRule" id="PRU00047"/>
    </source>
</evidence>
<keyword evidence="6" id="KW-1185">Reference proteome</keyword>
<evidence type="ECO:0000313" key="6">
    <source>
        <dbReference type="Proteomes" id="UP000037035"/>
    </source>
</evidence>
<dbReference type="Proteomes" id="UP000037035">
    <property type="component" value="Unassembled WGS sequence"/>
</dbReference>
<organism evidence="5 6">
    <name type="scientific">Puccinia sorghi</name>
    <dbReference type="NCBI Taxonomy" id="27349"/>
    <lineage>
        <taxon>Eukaryota</taxon>
        <taxon>Fungi</taxon>
        <taxon>Dikarya</taxon>
        <taxon>Basidiomycota</taxon>
        <taxon>Pucciniomycotina</taxon>
        <taxon>Pucciniomycetes</taxon>
        <taxon>Pucciniales</taxon>
        <taxon>Pucciniaceae</taxon>
        <taxon>Puccinia</taxon>
    </lineage>
</organism>
<keyword evidence="2" id="KW-0862">Zinc</keyword>
<evidence type="ECO:0000256" key="1">
    <source>
        <dbReference type="ARBA" id="ARBA00022664"/>
    </source>
</evidence>
<dbReference type="Gene3D" id="4.10.60.10">
    <property type="entry name" value="Zinc finger, CCHC-type"/>
    <property type="match status" value="1"/>
</dbReference>
<comment type="caution">
    <text evidence="5">The sequence shown here is derived from an EMBL/GenBank/DDBJ whole genome shotgun (WGS) entry which is preliminary data.</text>
</comment>